<dbReference type="AlphaFoldDB" id="A0A6L6VCG6"/>
<comment type="caution">
    <text evidence="1">The sequence shown here is derived from an EMBL/GenBank/DDBJ whole genome shotgun (WGS) entry which is preliminary data.</text>
</comment>
<organism evidence="1 2">
    <name type="scientific">Agrobacterium vitis</name>
    <name type="common">Rhizobium vitis</name>
    <dbReference type="NCBI Taxonomy" id="373"/>
    <lineage>
        <taxon>Bacteria</taxon>
        <taxon>Pseudomonadati</taxon>
        <taxon>Pseudomonadota</taxon>
        <taxon>Alphaproteobacteria</taxon>
        <taxon>Hyphomicrobiales</taxon>
        <taxon>Rhizobiaceae</taxon>
        <taxon>Rhizobium/Agrobacterium group</taxon>
        <taxon>Agrobacterium</taxon>
    </lineage>
</organism>
<dbReference type="RefSeq" id="WP_156613169.1">
    <property type="nucleotide sequence ID" value="NZ_WPHR01000001.1"/>
</dbReference>
<evidence type="ECO:0000313" key="2">
    <source>
        <dbReference type="Proteomes" id="UP000477951"/>
    </source>
</evidence>
<dbReference type="Proteomes" id="UP000477951">
    <property type="component" value="Unassembled WGS sequence"/>
</dbReference>
<name>A0A6L6VCG6_AGRVI</name>
<gene>
    <name evidence="1" type="ORF">GOZ90_00805</name>
</gene>
<protein>
    <recommendedName>
        <fullName evidence="3">RiboL-PSP-HEPN domain-containing protein</fullName>
    </recommendedName>
</protein>
<dbReference type="EMBL" id="WPHR01000001">
    <property type="protein sequence ID" value="MUZ71202.1"/>
    <property type="molecule type" value="Genomic_DNA"/>
</dbReference>
<reference evidence="1 2" key="1">
    <citation type="submission" date="2019-12" db="EMBL/GenBank/DDBJ databases">
        <title>Whole-genome sequencing of Allorhizobium vitis.</title>
        <authorList>
            <person name="Gan H.M."/>
            <person name="Szegedi E."/>
            <person name="Burr T."/>
            <person name="Savka M.A."/>
        </authorList>
    </citation>
    <scope>NUCLEOTIDE SEQUENCE [LARGE SCALE GENOMIC DNA]</scope>
    <source>
        <strain evidence="1 2">CG516</strain>
    </source>
</reference>
<accession>A0A6L6VCG6</accession>
<proteinExistence type="predicted"/>
<evidence type="ECO:0000313" key="1">
    <source>
        <dbReference type="EMBL" id="MUZ71202.1"/>
    </source>
</evidence>
<evidence type="ECO:0008006" key="3">
    <source>
        <dbReference type="Google" id="ProtNLM"/>
    </source>
</evidence>
<sequence length="200" mass="22992">MSSVSYIRFQSSVEAARELRAVGKDARLRPVSYEQKTRFFHAALAKYVAGWDSYLNQVIFEFVQRLADPAFTDYLSLHSIVAPIVDQKLKKFNTPNWENSRELLISCTGYDPISDWTWRKAQLNRQQSQDFLNGILKVRHSFAHGFAIPTFPWTQTPSGRIQLSDQALLRIERFLIHLVSATDTGLVAHGALSFPQRTFW</sequence>